<dbReference type="Gene3D" id="2.60.200.20">
    <property type="match status" value="1"/>
</dbReference>
<dbReference type="SUPFAM" id="SSF49879">
    <property type="entry name" value="SMAD/FHA domain"/>
    <property type="match status" value="1"/>
</dbReference>
<feature type="domain" description="FHA" evidence="1">
    <location>
        <begin position="470"/>
        <end position="524"/>
    </location>
</feature>
<dbReference type="SMART" id="SM00240">
    <property type="entry name" value="FHA"/>
    <property type="match status" value="1"/>
</dbReference>
<organism evidence="2">
    <name type="scientific">uncultured Leptolyngbya sp</name>
    <dbReference type="NCBI Taxonomy" id="332963"/>
    <lineage>
        <taxon>Bacteria</taxon>
        <taxon>Bacillati</taxon>
        <taxon>Cyanobacteriota</taxon>
        <taxon>Cyanophyceae</taxon>
        <taxon>Leptolyngbyales</taxon>
        <taxon>Leptolyngbyaceae</taxon>
        <taxon>Leptolyngbya group</taxon>
        <taxon>Leptolyngbya</taxon>
        <taxon>environmental samples</taxon>
    </lineage>
</organism>
<name>A0A6J4ML02_9CYAN</name>
<dbReference type="InterPro" id="IPR000253">
    <property type="entry name" value="FHA_dom"/>
</dbReference>
<proteinExistence type="predicted"/>
<protein>
    <submittedName>
        <fullName evidence="2">FHA-domain-containing protein</fullName>
    </submittedName>
</protein>
<dbReference type="EMBL" id="CADCTY010001117">
    <property type="protein sequence ID" value="CAA9358123.1"/>
    <property type="molecule type" value="Genomic_DNA"/>
</dbReference>
<dbReference type="Pfam" id="PF00498">
    <property type="entry name" value="FHA"/>
    <property type="match status" value="1"/>
</dbReference>
<dbReference type="AlphaFoldDB" id="A0A6J4ML02"/>
<sequence length="575" mass="63037">MSLSEIPCLNLAIAPLRTANHYAVHVTQAPYPGGYVLHDCLWSDSLKHLWLGWQEMFSARSLPDVPQVSQVDELPPDLVLPLETPPPTPGAPVSQSGRLMQSLGMNLWQWLFDGPIQGSLNHSQGIAMGQSKPLRLRLEVRDPNLVALPWEIMQDGAGKQPISLQQQLLFSRTTSDVRSLPELRSDNILKILLVLGQDSEPASGFSQSSANTVQPESLQTLQLEQEANVLAHLLTTSGSSGIGGATITPCQVDTLVQPTPAALISQLEKQTYNVFFYAGHGVPAPDGGLLFLRPAMTLNGTELAQVLTRCQVKLAVFNACWGAQPDHETIADSTVAPESRSQAMPRSSLAEVLIHHGVPAVLGMRDSITDEEALSFIQAFARALSGRVPIDQAVAVARQHLLTLYRFNQQAWTLPVLYMHPEFDGELLQPLEGSLTAMPGLVTRLGQPKPDAALRSLVTAKVWHIQSGFMRVGRDRGENDLVLQEDQGGVSRKHAVIFCRQPQPNSNEALSYFLEDFSRFGTWMLEPGLDARNWRKVHRQEVPLQPGTQLKFGSSQNEVLEFTTALDASSARPTI</sequence>
<dbReference type="InterPro" id="IPR024983">
    <property type="entry name" value="CHAT_dom"/>
</dbReference>
<dbReference type="CDD" id="cd00060">
    <property type="entry name" value="FHA"/>
    <property type="match status" value="1"/>
</dbReference>
<evidence type="ECO:0000313" key="2">
    <source>
        <dbReference type="EMBL" id="CAA9358123.1"/>
    </source>
</evidence>
<evidence type="ECO:0000259" key="1">
    <source>
        <dbReference type="PROSITE" id="PS50006"/>
    </source>
</evidence>
<reference evidence="2" key="1">
    <citation type="submission" date="2020-02" db="EMBL/GenBank/DDBJ databases">
        <authorList>
            <person name="Meier V. D."/>
        </authorList>
    </citation>
    <scope>NUCLEOTIDE SEQUENCE</scope>
    <source>
        <strain evidence="2">AVDCRST_MAG94</strain>
    </source>
</reference>
<gene>
    <name evidence="2" type="ORF">AVDCRST_MAG94-3195</name>
</gene>
<accession>A0A6J4ML02</accession>
<dbReference type="InterPro" id="IPR008984">
    <property type="entry name" value="SMAD_FHA_dom_sf"/>
</dbReference>
<dbReference type="PROSITE" id="PS50006">
    <property type="entry name" value="FHA_DOMAIN"/>
    <property type="match status" value="1"/>
</dbReference>
<dbReference type="Pfam" id="PF12770">
    <property type="entry name" value="CHAT"/>
    <property type="match status" value="1"/>
</dbReference>